<sequence length="97" mass="10721">MTEILNDNHERRLRALEIATFGADGAKPLPYNTVMELQRHALTVDQMPRNDHLTTDQANGAKYAAALRAIIERADNGSLGSSKVQDMRYIAVKALEG</sequence>
<comment type="caution">
    <text evidence="1">The sequence shown here is derived from an EMBL/GenBank/DDBJ whole genome shotgun (WGS) entry which is preliminary data.</text>
</comment>
<gene>
    <name evidence="1" type="ORF">FO470_17300</name>
</gene>
<keyword evidence="2" id="KW-1185">Reference proteome</keyword>
<reference evidence="1 2" key="1">
    <citation type="submission" date="2019-07" db="EMBL/GenBank/DDBJ databases">
        <authorList>
            <person name="Grouzdev D.S."/>
        </authorList>
    </citation>
    <scope>NUCLEOTIDE SEQUENCE [LARGE SCALE GENOMIC DNA]</scope>
    <source>
        <strain evidence="1 2">3C</strain>
    </source>
</reference>
<proteinExistence type="predicted"/>
<name>A0ABY3DMG9_9HYPH</name>
<dbReference type="EMBL" id="VMBP01000006">
    <property type="protein sequence ID" value="TSJ60507.1"/>
    <property type="molecule type" value="Genomic_DNA"/>
</dbReference>
<evidence type="ECO:0000313" key="2">
    <source>
        <dbReference type="Proteomes" id="UP000315321"/>
    </source>
</evidence>
<dbReference type="RefSeq" id="WP_144344236.1">
    <property type="nucleotide sequence ID" value="NZ_VMBP01000006.1"/>
</dbReference>
<dbReference type="Proteomes" id="UP000315321">
    <property type="component" value="Unassembled WGS sequence"/>
</dbReference>
<protein>
    <submittedName>
        <fullName evidence="1">Uncharacterized protein</fullName>
    </submittedName>
</protein>
<organism evidence="1 2">
    <name type="scientific">Ancylobacter moscoviensis</name>
    <dbReference type="NCBI Taxonomy" id="2597768"/>
    <lineage>
        <taxon>Bacteria</taxon>
        <taxon>Pseudomonadati</taxon>
        <taxon>Pseudomonadota</taxon>
        <taxon>Alphaproteobacteria</taxon>
        <taxon>Hyphomicrobiales</taxon>
        <taxon>Xanthobacteraceae</taxon>
        <taxon>Ancylobacter</taxon>
    </lineage>
</organism>
<accession>A0ABY3DMG9</accession>
<evidence type="ECO:0000313" key="1">
    <source>
        <dbReference type="EMBL" id="TSJ60507.1"/>
    </source>
</evidence>